<sequence length="398" mass="42477">MRRRTVLAGLTGAGAALVLPAAAHAAPQSRPGGPWIQPEQSVQKVALTSNEALGPALESLAARSGGRMAVEVAGHSAGGRPIHLARFGEPGPGRTAVLVQTQIHGGEPLGTEAALRLMRTLATSSHPDVLAVLEKLAIWFLPRLNMDGADFRAADGSLVQRRCNSQAWTPLEWGLAADTPAPWYQFEQGATPGFDLNRDFNPDLATRLSPGDEILLPGDWGTTPGFFATPEARTSAAVFQRLRPAFFIDHHHRFSNVQSDTDNQLTTLMLSGLVTAGTREFPLDPAVRDLSFQVNVLVWDRLRALGDSAFGGITRYWDVDVPGTALGSYALNGAGIMLYETRGGVAQKSMGMLLQQSLLGFGATLEGLADGSVRAVDPARYHDIPPAGPDIDNPRTQE</sequence>
<evidence type="ECO:0000256" key="4">
    <source>
        <dbReference type="ARBA" id="ARBA00022801"/>
    </source>
</evidence>
<dbReference type="InterPro" id="IPR000834">
    <property type="entry name" value="Peptidase_M14"/>
</dbReference>
<keyword evidence="5" id="KW-0862">Zinc</keyword>
<comment type="similarity">
    <text evidence="2 7">Belongs to the peptidase M14 family.</text>
</comment>
<comment type="caution">
    <text evidence="7">Lacks conserved residue(s) required for the propagation of feature annotation.</text>
</comment>
<dbReference type="SUPFAM" id="SSF53187">
    <property type="entry name" value="Zn-dependent exopeptidases"/>
    <property type="match status" value="1"/>
</dbReference>
<dbReference type="Proteomes" id="UP001596413">
    <property type="component" value="Unassembled WGS sequence"/>
</dbReference>
<gene>
    <name evidence="10" type="ORF">ACFQLX_04730</name>
</gene>
<keyword evidence="3" id="KW-0645">Protease</keyword>
<protein>
    <submittedName>
        <fullName evidence="10">M14 family zinc carboxypeptidase</fullName>
    </submittedName>
</protein>
<dbReference type="RefSeq" id="WP_386412235.1">
    <property type="nucleotide sequence ID" value="NZ_JBHSZO010000005.1"/>
</dbReference>
<evidence type="ECO:0000256" key="2">
    <source>
        <dbReference type="ARBA" id="ARBA00005988"/>
    </source>
</evidence>
<evidence type="ECO:0000256" key="5">
    <source>
        <dbReference type="ARBA" id="ARBA00022833"/>
    </source>
</evidence>
<keyword evidence="8" id="KW-0732">Signal</keyword>
<dbReference type="SMART" id="SM00631">
    <property type="entry name" value="Zn_pept"/>
    <property type="match status" value="1"/>
</dbReference>
<feature type="chain" id="PRO_5046557699" evidence="8">
    <location>
        <begin position="26"/>
        <end position="398"/>
    </location>
</feature>
<dbReference type="Pfam" id="PF00246">
    <property type="entry name" value="Peptidase_M14"/>
    <property type="match status" value="1"/>
</dbReference>
<evidence type="ECO:0000256" key="1">
    <source>
        <dbReference type="ARBA" id="ARBA00001947"/>
    </source>
</evidence>
<comment type="cofactor">
    <cofactor evidence="1">
        <name>Zn(2+)</name>
        <dbReference type="ChEBI" id="CHEBI:29105"/>
    </cofactor>
</comment>
<name>A0ABW2GC99_9ACTN</name>
<keyword evidence="6" id="KW-0482">Metalloprotease</keyword>
<dbReference type="PANTHER" id="PTHR11705">
    <property type="entry name" value="PROTEASE FAMILY M14 CARBOXYPEPTIDASE A,B"/>
    <property type="match status" value="1"/>
</dbReference>
<keyword evidence="4" id="KW-0378">Hydrolase</keyword>
<organism evidence="10 11">
    <name type="scientific">Streptomyces polyrhachis</name>
    <dbReference type="NCBI Taxonomy" id="1282885"/>
    <lineage>
        <taxon>Bacteria</taxon>
        <taxon>Bacillati</taxon>
        <taxon>Actinomycetota</taxon>
        <taxon>Actinomycetes</taxon>
        <taxon>Kitasatosporales</taxon>
        <taxon>Streptomycetaceae</taxon>
        <taxon>Streptomyces</taxon>
    </lineage>
</organism>
<comment type="caution">
    <text evidence="10">The sequence shown here is derived from an EMBL/GenBank/DDBJ whole genome shotgun (WGS) entry which is preliminary data.</text>
</comment>
<dbReference type="GO" id="GO:0004180">
    <property type="term" value="F:carboxypeptidase activity"/>
    <property type="evidence" value="ECO:0007669"/>
    <property type="project" value="UniProtKB-KW"/>
</dbReference>
<evidence type="ECO:0000313" key="10">
    <source>
        <dbReference type="EMBL" id="MFC7217481.1"/>
    </source>
</evidence>
<evidence type="ECO:0000259" key="9">
    <source>
        <dbReference type="PROSITE" id="PS52035"/>
    </source>
</evidence>
<dbReference type="PANTHER" id="PTHR11705:SF143">
    <property type="entry name" value="SLL0236 PROTEIN"/>
    <property type="match status" value="1"/>
</dbReference>
<evidence type="ECO:0000256" key="8">
    <source>
        <dbReference type="SAM" id="SignalP"/>
    </source>
</evidence>
<evidence type="ECO:0000256" key="3">
    <source>
        <dbReference type="ARBA" id="ARBA00022670"/>
    </source>
</evidence>
<evidence type="ECO:0000313" key="11">
    <source>
        <dbReference type="Proteomes" id="UP001596413"/>
    </source>
</evidence>
<dbReference type="PROSITE" id="PS52035">
    <property type="entry name" value="PEPTIDASE_M14"/>
    <property type="match status" value="1"/>
</dbReference>
<evidence type="ECO:0000256" key="7">
    <source>
        <dbReference type="PROSITE-ProRule" id="PRU01379"/>
    </source>
</evidence>
<proteinExistence type="inferred from homology"/>
<evidence type="ECO:0000256" key="6">
    <source>
        <dbReference type="ARBA" id="ARBA00023049"/>
    </source>
</evidence>
<accession>A0ABW2GC99</accession>
<reference evidence="11" key="1">
    <citation type="journal article" date="2019" name="Int. J. Syst. Evol. Microbiol.">
        <title>The Global Catalogue of Microorganisms (GCM) 10K type strain sequencing project: providing services to taxonomists for standard genome sequencing and annotation.</title>
        <authorList>
            <consortium name="The Broad Institute Genomics Platform"/>
            <consortium name="The Broad Institute Genome Sequencing Center for Infectious Disease"/>
            <person name="Wu L."/>
            <person name="Ma J."/>
        </authorList>
    </citation>
    <scope>NUCLEOTIDE SEQUENCE [LARGE SCALE GENOMIC DNA]</scope>
    <source>
        <strain evidence="11">CGMCC 1.13681</strain>
    </source>
</reference>
<feature type="domain" description="Peptidase M14" evidence="9">
    <location>
        <begin position="46"/>
        <end position="354"/>
    </location>
</feature>
<dbReference type="EMBL" id="JBHSZO010000005">
    <property type="protein sequence ID" value="MFC7217481.1"/>
    <property type="molecule type" value="Genomic_DNA"/>
</dbReference>
<keyword evidence="10" id="KW-0121">Carboxypeptidase</keyword>
<feature type="signal peptide" evidence="8">
    <location>
        <begin position="1"/>
        <end position="25"/>
    </location>
</feature>
<dbReference type="Gene3D" id="3.40.630.10">
    <property type="entry name" value="Zn peptidases"/>
    <property type="match status" value="1"/>
</dbReference>
<keyword evidence="11" id="KW-1185">Reference proteome</keyword>